<comment type="caution">
    <text evidence="3">The sequence shown here is derived from an EMBL/GenBank/DDBJ whole genome shotgun (WGS) entry which is preliminary data.</text>
</comment>
<sequence length="200" mass="22018">MKKTLILLLACCACIRSQAQTPEAAAAPEPSVTRTDSTLTFPEPEFIGQALAIRPDNRTEQLVQESLAPRHRSSTGQKLFGIGKNHIDEMTLKGAQSPVRLRKSDGIAFIIRVPDNLIDPMSVISVFRFKVKKKMRIAEYASVGTFGDQQRNTLERQPFTSRRFGSSSYLIILKGVETGEYGITVDALGSLNVSTFGVDE</sequence>
<feature type="signal peptide" evidence="1">
    <location>
        <begin position="1"/>
        <end position="19"/>
    </location>
</feature>
<dbReference type="Proteomes" id="UP000322658">
    <property type="component" value="Unassembled WGS sequence"/>
</dbReference>
<evidence type="ECO:0000256" key="1">
    <source>
        <dbReference type="SAM" id="SignalP"/>
    </source>
</evidence>
<name>A0A5B3GWT0_9BACT</name>
<dbReference type="Proteomes" id="UP000323567">
    <property type="component" value="Unassembled WGS sequence"/>
</dbReference>
<proteinExistence type="predicted"/>
<dbReference type="EMBL" id="VVXK01000004">
    <property type="protein sequence ID" value="KAA2371177.1"/>
    <property type="molecule type" value="Genomic_DNA"/>
</dbReference>
<reference evidence="4 5" key="1">
    <citation type="journal article" date="2019" name="Nat. Med.">
        <title>A library of human gut bacterial isolates paired with longitudinal multiomics data enables mechanistic microbiome research.</title>
        <authorList>
            <person name="Poyet M."/>
            <person name="Groussin M."/>
            <person name="Gibbons S.M."/>
            <person name="Avila-Pacheco J."/>
            <person name="Jiang X."/>
            <person name="Kearney S.M."/>
            <person name="Perrotta A.R."/>
            <person name="Berdy B."/>
            <person name="Zhao S."/>
            <person name="Lieberman T.D."/>
            <person name="Swanson P.K."/>
            <person name="Smith M."/>
            <person name="Roesemann S."/>
            <person name="Alexander J.E."/>
            <person name="Rich S.A."/>
            <person name="Livny J."/>
            <person name="Vlamakis H."/>
            <person name="Clish C."/>
            <person name="Bullock K."/>
            <person name="Deik A."/>
            <person name="Scott J."/>
            <person name="Pierce K.A."/>
            <person name="Xavier R.J."/>
            <person name="Alm E.J."/>
        </authorList>
    </citation>
    <scope>NUCLEOTIDE SEQUENCE [LARGE SCALE GENOMIC DNA]</scope>
    <source>
        <strain evidence="3 4">BIOML-A1</strain>
        <strain evidence="2 5">BIOML-A2</strain>
    </source>
</reference>
<evidence type="ECO:0008006" key="6">
    <source>
        <dbReference type="Google" id="ProtNLM"/>
    </source>
</evidence>
<evidence type="ECO:0000313" key="5">
    <source>
        <dbReference type="Proteomes" id="UP000323567"/>
    </source>
</evidence>
<feature type="chain" id="PRO_5036138450" description="DUF4251 domain-containing protein" evidence="1">
    <location>
        <begin position="20"/>
        <end position="200"/>
    </location>
</feature>
<evidence type="ECO:0000313" key="4">
    <source>
        <dbReference type="Proteomes" id="UP000322658"/>
    </source>
</evidence>
<dbReference type="EMBL" id="VVXJ01000002">
    <property type="protein sequence ID" value="KAA2377977.1"/>
    <property type="molecule type" value="Genomic_DNA"/>
</dbReference>
<protein>
    <recommendedName>
        <fullName evidence="6">DUF4251 domain-containing protein</fullName>
    </recommendedName>
</protein>
<evidence type="ECO:0000313" key="2">
    <source>
        <dbReference type="EMBL" id="KAA2371177.1"/>
    </source>
</evidence>
<evidence type="ECO:0000313" key="3">
    <source>
        <dbReference type="EMBL" id="KAA2377977.1"/>
    </source>
</evidence>
<dbReference type="RefSeq" id="WP_022061054.1">
    <property type="nucleotide sequence ID" value="NZ_AP031448.1"/>
</dbReference>
<accession>A0A5B3GWT0</accession>
<keyword evidence="1" id="KW-0732">Signal</keyword>
<organism evidence="3 4">
    <name type="scientific">Alistipes shahii</name>
    <dbReference type="NCBI Taxonomy" id="328814"/>
    <lineage>
        <taxon>Bacteria</taxon>
        <taxon>Pseudomonadati</taxon>
        <taxon>Bacteroidota</taxon>
        <taxon>Bacteroidia</taxon>
        <taxon>Bacteroidales</taxon>
        <taxon>Rikenellaceae</taxon>
        <taxon>Alistipes</taxon>
    </lineage>
</organism>
<dbReference type="AlphaFoldDB" id="A0A5B3GWT0"/>
<gene>
    <name evidence="3" type="ORF">F2Y07_01335</name>
    <name evidence="2" type="ORF">F2Y13_04320</name>
</gene>